<dbReference type="EMBL" id="JAUDCG010000003">
    <property type="protein sequence ID" value="MDM8156201.1"/>
    <property type="molecule type" value="Genomic_DNA"/>
</dbReference>
<organism evidence="11 12">
    <name type="scientific">Amedibacillus dolichus</name>
    <dbReference type="NCBI Taxonomy" id="31971"/>
    <lineage>
        <taxon>Bacteria</taxon>
        <taxon>Bacillati</taxon>
        <taxon>Bacillota</taxon>
        <taxon>Erysipelotrichia</taxon>
        <taxon>Erysipelotrichales</taxon>
        <taxon>Erysipelotrichaceae</taxon>
        <taxon>Amedibacillus</taxon>
    </lineage>
</organism>
<dbReference type="Pfam" id="PF21694">
    <property type="entry name" value="DNA_pol3_delta_C"/>
    <property type="match status" value="1"/>
</dbReference>
<dbReference type="InterPro" id="IPR008921">
    <property type="entry name" value="DNA_pol3_clamp-load_cplx_C"/>
</dbReference>
<accession>A0ABT7U988</accession>
<evidence type="ECO:0000259" key="9">
    <source>
        <dbReference type="Pfam" id="PF06144"/>
    </source>
</evidence>
<evidence type="ECO:0000313" key="12">
    <source>
        <dbReference type="Proteomes" id="UP001529340"/>
    </source>
</evidence>
<name>A0ABT7U988_9FIRM</name>
<evidence type="ECO:0000256" key="8">
    <source>
        <dbReference type="ARBA" id="ARBA00049244"/>
    </source>
</evidence>
<comment type="catalytic activity">
    <reaction evidence="8">
        <text>DNA(n) + a 2'-deoxyribonucleoside 5'-triphosphate = DNA(n+1) + diphosphate</text>
        <dbReference type="Rhea" id="RHEA:22508"/>
        <dbReference type="Rhea" id="RHEA-COMP:17339"/>
        <dbReference type="Rhea" id="RHEA-COMP:17340"/>
        <dbReference type="ChEBI" id="CHEBI:33019"/>
        <dbReference type="ChEBI" id="CHEBI:61560"/>
        <dbReference type="ChEBI" id="CHEBI:173112"/>
        <dbReference type="EC" id="2.7.7.7"/>
    </reaction>
</comment>
<evidence type="ECO:0000256" key="7">
    <source>
        <dbReference type="ARBA" id="ARBA00034754"/>
    </source>
</evidence>
<dbReference type="EC" id="2.7.7.7" evidence="1"/>
<evidence type="ECO:0000256" key="6">
    <source>
        <dbReference type="ARBA" id="ARBA00022932"/>
    </source>
</evidence>
<evidence type="ECO:0000256" key="3">
    <source>
        <dbReference type="ARBA" id="ARBA00022679"/>
    </source>
</evidence>
<keyword evidence="12" id="KW-1185">Reference proteome</keyword>
<dbReference type="SUPFAM" id="SSF52540">
    <property type="entry name" value="P-loop containing nucleoside triphosphate hydrolases"/>
    <property type="match status" value="1"/>
</dbReference>
<keyword evidence="3 11" id="KW-0808">Transferase</keyword>
<dbReference type="NCBIfam" id="TIGR01128">
    <property type="entry name" value="holA"/>
    <property type="match status" value="1"/>
</dbReference>
<dbReference type="SUPFAM" id="SSF48019">
    <property type="entry name" value="post-AAA+ oligomerization domain-like"/>
    <property type="match status" value="1"/>
</dbReference>
<proteinExistence type="inferred from homology"/>
<reference evidence="11 12" key="2">
    <citation type="submission" date="2023-06" db="EMBL/GenBank/DDBJ databases">
        <title>Identification and characterization of horizontal gene transfer across gut microbiota members of farm animals based on homology search.</title>
        <authorList>
            <person name="Schwarzerova J."/>
            <person name="Nykrynova M."/>
            <person name="Jureckova K."/>
            <person name="Cejkova D."/>
            <person name="Rychlik I."/>
        </authorList>
    </citation>
    <scope>NUCLEOTIDE SEQUENCE [LARGE SCALE GENOMIC DNA]</scope>
    <source>
        <strain evidence="11 12">ET39</strain>
    </source>
</reference>
<feature type="domain" description="DNA polymerase III delta N-terminal" evidence="9">
    <location>
        <begin position="3"/>
        <end position="117"/>
    </location>
</feature>
<keyword evidence="6" id="KW-0239">DNA-directed DNA polymerase</keyword>
<evidence type="ECO:0000256" key="4">
    <source>
        <dbReference type="ARBA" id="ARBA00022695"/>
    </source>
</evidence>
<keyword evidence="4 11" id="KW-0548">Nucleotidyltransferase</keyword>
<reference evidence="12" key="1">
    <citation type="submission" date="2023-06" db="EMBL/GenBank/DDBJ databases">
        <title>Identification and characterization of horizontal gene transfer across gut microbiota members of farm animals based on homology search.</title>
        <authorList>
            <person name="Zeman M."/>
            <person name="Kubasova T."/>
            <person name="Jahodarova E."/>
            <person name="Nykrynova M."/>
            <person name="Rychlik I."/>
        </authorList>
    </citation>
    <scope>NUCLEOTIDE SEQUENCE [LARGE SCALE GENOMIC DNA]</scope>
    <source>
        <strain evidence="12">ET39</strain>
    </source>
</reference>
<dbReference type="InterPro" id="IPR027417">
    <property type="entry name" value="P-loop_NTPase"/>
</dbReference>
<dbReference type="Gene3D" id="3.40.50.300">
    <property type="entry name" value="P-loop containing nucleotide triphosphate hydrolases"/>
    <property type="match status" value="1"/>
</dbReference>
<gene>
    <name evidence="11" type="primary">holA</name>
    <name evidence="11" type="ORF">QUV96_00955</name>
</gene>
<dbReference type="RefSeq" id="WP_289606672.1">
    <property type="nucleotide sequence ID" value="NZ_JAUDCG010000003.1"/>
</dbReference>
<feature type="domain" description="DNA polymerase III delta subunit-like C-terminal" evidence="10">
    <location>
        <begin position="193"/>
        <end position="311"/>
    </location>
</feature>
<dbReference type="InterPro" id="IPR005790">
    <property type="entry name" value="DNA_polIII_delta"/>
</dbReference>
<dbReference type="Proteomes" id="UP001529340">
    <property type="component" value="Unassembled WGS sequence"/>
</dbReference>
<evidence type="ECO:0000256" key="5">
    <source>
        <dbReference type="ARBA" id="ARBA00022705"/>
    </source>
</evidence>
<dbReference type="Gene3D" id="1.10.8.60">
    <property type="match status" value="1"/>
</dbReference>
<dbReference type="InterPro" id="IPR048466">
    <property type="entry name" value="DNA_pol3_delta-like_C"/>
</dbReference>
<sequence>MNYILYGEERATMRKKVRQIAKEVHVALDQISVYDAQQAALKEILEDAGSIPFFEAHKVVHVQNATFLCAKDTTGYDLEPLLAYVRDPLPSTTLILSCSCAKLDQRKKAVKELLRSCQSIVCSRISEQDKEAVIRSLLKEHSVEIDAQALSLLVRRMPLDVAIIEEEIEKLALYGGRITSAVIRDLTVRSLDDNVFDLADALLKQRTRDAFRLWRDLDAQQMDPIYLIATLASQFRFLFQVRTLMNEGMSKQGIQSRLQAHPYRVQMSMRQCQPYSSAFLLEQLRQLADLDQRIKSGRIDKKLGFELYLLQGQK</sequence>
<evidence type="ECO:0000256" key="2">
    <source>
        <dbReference type="ARBA" id="ARBA00017703"/>
    </source>
</evidence>
<dbReference type="GO" id="GO:0003887">
    <property type="term" value="F:DNA-directed DNA polymerase activity"/>
    <property type="evidence" value="ECO:0007669"/>
    <property type="project" value="UniProtKB-EC"/>
</dbReference>
<dbReference type="PANTHER" id="PTHR34388:SF1">
    <property type="entry name" value="DNA POLYMERASE III SUBUNIT DELTA"/>
    <property type="match status" value="1"/>
</dbReference>
<reference evidence="11 12" key="3">
    <citation type="submission" date="2023-06" db="EMBL/GenBank/DDBJ databases">
        <authorList>
            <person name="Zeman M."/>
            <person name="Kubasova T."/>
            <person name="Jahodarova E."/>
            <person name="Nykrynova M."/>
            <person name="Rychlik I."/>
        </authorList>
    </citation>
    <scope>NUCLEOTIDE SEQUENCE [LARGE SCALE GENOMIC DNA]</scope>
    <source>
        <strain evidence="11 12">ET39</strain>
    </source>
</reference>
<protein>
    <recommendedName>
        <fullName evidence="2">DNA polymerase III subunit delta</fullName>
        <ecNumber evidence="1">2.7.7.7</ecNumber>
    </recommendedName>
</protein>
<dbReference type="PANTHER" id="PTHR34388">
    <property type="entry name" value="DNA POLYMERASE III SUBUNIT DELTA"/>
    <property type="match status" value="1"/>
</dbReference>
<comment type="similarity">
    <text evidence="7">Belongs to the DNA polymerase HolA subunit family.</text>
</comment>
<comment type="caution">
    <text evidence="11">The sequence shown here is derived from an EMBL/GenBank/DDBJ whole genome shotgun (WGS) entry which is preliminary data.</text>
</comment>
<dbReference type="InterPro" id="IPR010372">
    <property type="entry name" value="DNA_pol3_delta_N"/>
</dbReference>
<evidence type="ECO:0000313" key="11">
    <source>
        <dbReference type="EMBL" id="MDM8156201.1"/>
    </source>
</evidence>
<keyword evidence="5" id="KW-0235">DNA replication</keyword>
<dbReference type="Gene3D" id="1.20.272.10">
    <property type="match status" value="1"/>
</dbReference>
<evidence type="ECO:0000259" key="10">
    <source>
        <dbReference type="Pfam" id="PF21694"/>
    </source>
</evidence>
<dbReference type="Pfam" id="PF06144">
    <property type="entry name" value="DNA_pol3_delta"/>
    <property type="match status" value="1"/>
</dbReference>
<evidence type="ECO:0000256" key="1">
    <source>
        <dbReference type="ARBA" id="ARBA00012417"/>
    </source>
</evidence>